<evidence type="ECO:0000256" key="4">
    <source>
        <dbReference type="ARBA" id="ARBA00022989"/>
    </source>
</evidence>
<evidence type="ECO:0000256" key="6">
    <source>
        <dbReference type="RuleBase" id="RU363042"/>
    </source>
</evidence>
<feature type="transmembrane region" description="Helical" evidence="6">
    <location>
        <begin position="47"/>
        <end position="67"/>
    </location>
</feature>
<evidence type="ECO:0000256" key="3">
    <source>
        <dbReference type="ARBA" id="ARBA00022692"/>
    </source>
</evidence>
<evidence type="ECO:0000256" key="1">
    <source>
        <dbReference type="ARBA" id="ARBA00004651"/>
    </source>
</evidence>
<keyword evidence="3 6" id="KW-0812">Transmembrane</keyword>
<keyword evidence="5 6" id="KW-0472">Membrane</keyword>
<keyword evidence="4 6" id="KW-1133">Transmembrane helix</keyword>
<dbReference type="PANTHER" id="PTHR39087">
    <property type="entry name" value="UPF0104 MEMBRANE PROTEIN MJ1595"/>
    <property type="match status" value="1"/>
</dbReference>
<comment type="similarity">
    <text evidence="6">Belongs to the LPG synthase family.</text>
</comment>
<feature type="transmembrane region" description="Helical" evidence="6">
    <location>
        <begin position="152"/>
        <end position="177"/>
    </location>
</feature>
<feature type="transmembrane region" description="Helical" evidence="6">
    <location>
        <begin position="197"/>
        <end position="218"/>
    </location>
</feature>
<comment type="function">
    <text evidence="6">Catalyzes the transfer of a lysyl group from L-lysyl-tRNA(Lys) to membrane-bound phosphatidylglycerol (PG), which produces lysylphosphatidylglycerol (LPG), a major component of the bacterial membrane with a positive net charge. LPG synthesis contributes to bacterial virulence as it is involved in the resistance mechanism against cationic antimicrobial peptides (CAMP) produces by the host's immune system (defensins, cathelicidins) and by the competing microorganisms.</text>
</comment>
<comment type="caution">
    <text evidence="7">The sequence shown here is derived from an EMBL/GenBank/DDBJ whole genome shotgun (WGS) entry which is preliminary data.</text>
</comment>
<keyword evidence="8" id="KW-1185">Reference proteome</keyword>
<feature type="transmembrane region" description="Helical" evidence="6">
    <location>
        <begin position="281"/>
        <end position="300"/>
    </location>
</feature>
<name>A0A3D8GP51_9BACI</name>
<dbReference type="Pfam" id="PF03706">
    <property type="entry name" value="LPG_synthase_TM"/>
    <property type="match status" value="1"/>
</dbReference>
<dbReference type="RefSeq" id="WP_115452748.1">
    <property type="nucleotide sequence ID" value="NZ_QNQT01000006.1"/>
</dbReference>
<organism evidence="7 8">
    <name type="scientific">Neobacillus piezotolerans</name>
    <dbReference type="NCBI Taxonomy" id="2259171"/>
    <lineage>
        <taxon>Bacteria</taxon>
        <taxon>Bacillati</taxon>
        <taxon>Bacillota</taxon>
        <taxon>Bacilli</taxon>
        <taxon>Bacillales</taxon>
        <taxon>Bacillaceae</taxon>
        <taxon>Neobacillus</taxon>
    </lineage>
</organism>
<dbReference type="EC" id="2.3.2.3" evidence="6"/>
<feature type="transmembrane region" description="Helical" evidence="6">
    <location>
        <begin position="125"/>
        <end position="146"/>
    </location>
</feature>
<evidence type="ECO:0000313" key="8">
    <source>
        <dbReference type="Proteomes" id="UP000257144"/>
    </source>
</evidence>
<reference evidence="7 8" key="1">
    <citation type="submission" date="2018-07" db="EMBL/GenBank/DDBJ databases">
        <title>Bacillus sp. YLB-04 draft genome sequence.</title>
        <authorList>
            <person name="Yu L."/>
            <person name="Tang X."/>
        </authorList>
    </citation>
    <scope>NUCLEOTIDE SEQUENCE [LARGE SCALE GENOMIC DNA]</scope>
    <source>
        <strain evidence="7 8">YLB-04</strain>
    </source>
</reference>
<evidence type="ECO:0000313" key="7">
    <source>
        <dbReference type="EMBL" id="RDU36260.1"/>
    </source>
</evidence>
<evidence type="ECO:0000256" key="5">
    <source>
        <dbReference type="ARBA" id="ARBA00023136"/>
    </source>
</evidence>
<dbReference type="GO" id="GO:0050071">
    <property type="term" value="F:phosphatidylglycerol lysyltransferase activity"/>
    <property type="evidence" value="ECO:0007669"/>
    <property type="project" value="UniProtKB-EC"/>
</dbReference>
<protein>
    <recommendedName>
        <fullName evidence="6">Phosphatidylglycerol lysyltransferase</fullName>
        <ecNumber evidence="6">2.3.2.3</ecNumber>
    </recommendedName>
    <alternativeName>
        <fullName evidence="6">Lysylphosphatidylglycerol synthase</fullName>
    </alternativeName>
</protein>
<comment type="catalytic activity">
    <reaction evidence="6">
        <text>L-lysyl-tRNA(Lys) + a 1,2-diacyl-sn-glycero-3-phospho-(1'-sn-glycerol) = a 1,2-diacyl-sn-glycero-3-phospho-1'-(3'-O-L-lysyl)-sn-glycerol + tRNA(Lys)</text>
        <dbReference type="Rhea" id="RHEA:10668"/>
        <dbReference type="Rhea" id="RHEA-COMP:9696"/>
        <dbReference type="Rhea" id="RHEA-COMP:9697"/>
        <dbReference type="ChEBI" id="CHEBI:64716"/>
        <dbReference type="ChEBI" id="CHEBI:75792"/>
        <dbReference type="ChEBI" id="CHEBI:78442"/>
        <dbReference type="ChEBI" id="CHEBI:78529"/>
        <dbReference type="EC" id="2.3.2.3"/>
    </reaction>
</comment>
<dbReference type="GO" id="GO:0006629">
    <property type="term" value="P:lipid metabolic process"/>
    <property type="evidence" value="ECO:0007669"/>
    <property type="project" value="UniProtKB-KW"/>
</dbReference>
<gene>
    <name evidence="6" type="primary">mprF</name>
    <name evidence="7" type="ORF">DRW41_14650</name>
</gene>
<proteinExistence type="inferred from homology"/>
<keyword evidence="6" id="KW-0443">Lipid metabolism</keyword>
<dbReference type="PANTHER" id="PTHR39087:SF2">
    <property type="entry name" value="UPF0104 MEMBRANE PROTEIN MJ1595"/>
    <property type="match status" value="1"/>
</dbReference>
<keyword evidence="6" id="KW-0808">Transferase</keyword>
<comment type="subcellular location">
    <subcellularLocation>
        <location evidence="1 6">Cell membrane</location>
        <topology evidence="1 6">Multi-pass membrane protein</topology>
    </subcellularLocation>
</comment>
<dbReference type="AlphaFoldDB" id="A0A3D8GP51"/>
<accession>A0A3D8GP51</accession>
<feature type="transmembrane region" description="Helical" evidence="6">
    <location>
        <begin position="9"/>
        <end position="27"/>
    </location>
</feature>
<dbReference type="GO" id="GO:0046677">
    <property type="term" value="P:response to antibiotic"/>
    <property type="evidence" value="ECO:0007669"/>
    <property type="project" value="UniProtKB-KW"/>
</dbReference>
<keyword evidence="2" id="KW-1003">Cell membrane</keyword>
<dbReference type="OrthoDB" id="2111097at2"/>
<sequence length="316" mass="34585">MKNRLWIKRILYAGGVSLVLFFLYLSARHFSGEAVRAALADFFVENPLIIIAVTAAYFLSFSLRSVAWKLYLGNRARFGSCLQAILLSLAVNHLFPVKIGDAFRIGMLSHKEKHIKADESAHSVIVLRLLDIFILLLFSAIGIFLLKKSFVVAIPGWALGLGFLFATLSGYAVFRLYPLLFKKHAAMLKEAFTGGRFIPVAFLTALSWLLEGAVVLGVTASIGNQLGPIQAVWVNSITVGGQIFQITPGGIATYESIMAIALASFHFPADKAYLVALVSHGYKFVFSYAAGLALLIFTPFKTIRQLRKKGYTGGNA</sequence>
<dbReference type="Proteomes" id="UP000257144">
    <property type="component" value="Unassembled WGS sequence"/>
</dbReference>
<dbReference type="InterPro" id="IPR022791">
    <property type="entry name" value="L-PG_synthase/AglD"/>
</dbReference>
<dbReference type="EMBL" id="QNQT01000006">
    <property type="protein sequence ID" value="RDU36260.1"/>
    <property type="molecule type" value="Genomic_DNA"/>
</dbReference>
<evidence type="ECO:0000256" key="2">
    <source>
        <dbReference type="ARBA" id="ARBA00022475"/>
    </source>
</evidence>
<dbReference type="GO" id="GO:0005886">
    <property type="term" value="C:plasma membrane"/>
    <property type="evidence" value="ECO:0007669"/>
    <property type="project" value="UniProtKB-SubCell"/>
</dbReference>
<keyword evidence="6" id="KW-0046">Antibiotic resistance</keyword>